<protein>
    <submittedName>
        <fullName evidence="2">Uncharacterized protein</fullName>
    </submittedName>
</protein>
<accession>A0A0F6A7U5</accession>
<evidence type="ECO:0000313" key="3">
    <source>
        <dbReference type="Proteomes" id="UP000033434"/>
    </source>
</evidence>
<dbReference type="Proteomes" id="UP000033434">
    <property type="component" value="Unassembled WGS sequence"/>
</dbReference>
<feature type="transmembrane region" description="Helical" evidence="1">
    <location>
        <begin position="92"/>
        <end position="114"/>
    </location>
</feature>
<feature type="transmembrane region" description="Helical" evidence="1">
    <location>
        <begin position="54"/>
        <end position="72"/>
    </location>
</feature>
<keyword evidence="1" id="KW-1133">Transmembrane helix</keyword>
<dbReference type="AlphaFoldDB" id="A0A0F6A7U5"/>
<keyword evidence="1" id="KW-0812">Transmembrane</keyword>
<dbReference type="PATRIC" id="fig|1129367.4.peg.3974"/>
<proteinExistence type="predicted"/>
<sequence length="189" mass="22193">MSLPIEIAELNTIIFRGYQVCLVLVLIYFVVTAKGQRVARIYDKRFELKTEQEQCFVSFWITFFCLFIYILIDEQITNTIIAADLDYLLRRKLFYFLRICAVLMFLVSVYSLHSLRQCAFSPATRVAFYISIPVVSIFFLQLILRGYLENEALVPLYRWLAIVQCSTLSVVVLSNPVSEIYQMYKKRVM</sequence>
<gene>
    <name evidence="2" type="ORF">N479_19535</name>
</gene>
<comment type="caution">
    <text evidence="2">The sequence shown here is derived from an EMBL/GenBank/DDBJ whole genome shotgun (WGS) entry which is preliminary data.</text>
</comment>
<evidence type="ECO:0000313" key="2">
    <source>
        <dbReference type="EMBL" id="KKE82198.1"/>
    </source>
</evidence>
<keyword evidence="1" id="KW-0472">Membrane</keyword>
<name>A0A0F6A7U5_9GAMM</name>
<reference evidence="2 3" key="1">
    <citation type="journal article" date="2015" name="BMC Genomics">
        <title>Genome mining reveals unlocked bioactive potential of marine Gram-negative bacteria.</title>
        <authorList>
            <person name="Machado H."/>
            <person name="Sonnenschein E.C."/>
            <person name="Melchiorsen J."/>
            <person name="Gram L."/>
        </authorList>
    </citation>
    <scope>NUCLEOTIDE SEQUENCE [LARGE SCALE GENOMIC DNA]</scope>
    <source>
        <strain evidence="2 3">S4054</strain>
    </source>
</reference>
<feature type="transmembrane region" description="Helical" evidence="1">
    <location>
        <begin position="126"/>
        <end position="144"/>
    </location>
</feature>
<feature type="transmembrane region" description="Helical" evidence="1">
    <location>
        <begin position="13"/>
        <end position="33"/>
    </location>
</feature>
<evidence type="ECO:0000256" key="1">
    <source>
        <dbReference type="SAM" id="Phobius"/>
    </source>
</evidence>
<dbReference type="EMBL" id="AUXW01000168">
    <property type="protein sequence ID" value="KKE82198.1"/>
    <property type="molecule type" value="Genomic_DNA"/>
</dbReference>
<organism evidence="2 3">
    <name type="scientific">Pseudoalteromonas luteoviolacea S4054</name>
    <dbReference type="NCBI Taxonomy" id="1129367"/>
    <lineage>
        <taxon>Bacteria</taxon>
        <taxon>Pseudomonadati</taxon>
        <taxon>Pseudomonadota</taxon>
        <taxon>Gammaproteobacteria</taxon>
        <taxon>Alteromonadales</taxon>
        <taxon>Pseudoalteromonadaceae</taxon>
        <taxon>Pseudoalteromonas</taxon>
    </lineage>
</organism>
<feature type="transmembrane region" description="Helical" evidence="1">
    <location>
        <begin position="156"/>
        <end position="177"/>
    </location>
</feature>
<dbReference type="RefSeq" id="WP_046357407.1">
    <property type="nucleotide sequence ID" value="NZ_AUXW01000168.1"/>
</dbReference>